<evidence type="ECO:0000259" key="10">
    <source>
        <dbReference type="Pfam" id="PF21760"/>
    </source>
</evidence>
<keyword evidence="4 9" id="KW-0812">Transmembrane</keyword>
<dbReference type="PANTHER" id="PTHR30081:SF1">
    <property type="entry name" value="PROTEIN TRANSLOCASE SUBUNIT SECD"/>
    <property type="match status" value="1"/>
</dbReference>
<protein>
    <recommendedName>
        <fullName evidence="9">Protein translocase subunit SecD</fullName>
    </recommendedName>
</protein>
<feature type="transmembrane region" description="Helical" evidence="9">
    <location>
        <begin position="504"/>
        <end position="525"/>
    </location>
</feature>
<evidence type="ECO:0000256" key="2">
    <source>
        <dbReference type="ARBA" id="ARBA00022448"/>
    </source>
</evidence>
<dbReference type="OrthoDB" id="9805019at2"/>
<evidence type="ECO:0000259" key="11">
    <source>
        <dbReference type="Pfam" id="PF22599"/>
    </source>
</evidence>
<dbReference type="Proteomes" id="UP000002318">
    <property type="component" value="Chromosome"/>
</dbReference>
<name>E1R5K7_SEDSS</name>
<dbReference type="PANTHER" id="PTHR30081">
    <property type="entry name" value="PROTEIN-EXPORT MEMBRANE PROTEIN SEC"/>
    <property type="match status" value="1"/>
</dbReference>
<dbReference type="Pfam" id="PF22599">
    <property type="entry name" value="SecDF_P1_head"/>
    <property type="match status" value="1"/>
</dbReference>
<dbReference type="NCBIfam" id="TIGR00916">
    <property type="entry name" value="2A0604s01"/>
    <property type="match status" value="1"/>
</dbReference>
<dbReference type="InterPro" id="IPR055344">
    <property type="entry name" value="SecD_SecF_C_bact"/>
</dbReference>
<evidence type="ECO:0000313" key="12">
    <source>
        <dbReference type="EMBL" id="ADK82335.1"/>
    </source>
</evidence>
<feature type="transmembrane region" description="Helical" evidence="9">
    <location>
        <begin position="537"/>
        <end position="556"/>
    </location>
</feature>
<dbReference type="Gene3D" id="3.30.1360.200">
    <property type="match status" value="1"/>
</dbReference>
<comment type="function">
    <text evidence="9">Part of the Sec protein translocase complex. Interacts with the SecYEG preprotein conducting channel. SecDF uses the proton motive force (PMF) to complete protein translocation after the ATP-dependent function of SecA.</text>
</comment>
<reference evidence="12 13" key="1">
    <citation type="journal article" date="2010" name="Stand. Genomic Sci.">
        <title>Complete genome sequence of Spirochaeta smaragdinae type strain (SEBR 4228).</title>
        <authorList>
            <person name="Mavromatis K."/>
            <person name="Yasawong M."/>
            <person name="Chertkov O."/>
            <person name="Lapidus A."/>
            <person name="Lucas S."/>
            <person name="Nolan M."/>
            <person name="Del Rio T.G."/>
            <person name="Tice H."/>
            <person name="Cheng J.F."/>
            <person name="Pitluck S."/>
            <person name="Liolios K."/>
            <person name="Ivanova N."/>
            <person name="Tapia R."/>
            <person name="Han C."/>
            <person name="Bruce D."/>
            <person name="Goodwin L."/>
            <person name="Pati A."/>
            <person name="Chen A."/>
            <person name="Palaniappan K."/>
            <person name="Land M."/>
            <person name="Hauser L."/>
            <person name="Chang Y.J."/>
            <person name="Jeffries C.D."/>
            <person name="Detter J.C."/>
            <person name="Rohde M."/>
            <person name="Brambilla E."/>
            <person name="Spring S."/>
            <person name="Goker M."/>
            <person name="Sikorski J."/>
            <person name="Woyke T."/>
            <person name="Bristow J."/>
            <person name="Eisen J.A."/>
            <person name="Markowitz V."/>
            <person name="Hugenholtz P."/>
            <person name="Klenk H.P."/>
            <person name="Kyrpides N.C."/>
        </authorList>
    </citation>
    <scope>NUCLEOTIDE SEQUENCE [LARGE SCALE GENOMIC DNA]</scope>
    <source>
        <strain evidence="13">DSM 11293 / JCM 15392 / SEBR 4228</strain>
    </source>
</reference>
<dbReference type="GO" id="GO:0043952">
    <property type="term" value="P:protein transport by the Sec complex"/>
    <property type="evidence" value="ECO:0007669"/>
    <property type="project" value="UniProtKB-UniRule"/>
</dbReference>
<dbReference type="GO" id="GO:0005886">
    <property type="term" value="C:plasma membrane"/>
    <property type="evidence" value="ECO:0007669"/>
    <property type="project" value="UniProtKB-SubCell"/>
</dbReference>
<dbReference type="SUPFAM" id="SSF82866">
    <property type="entry name" value="Multidrug efflux transporter AcrB transmembrane domain"/>
    <property type="match status" value="1"/>
</dbReference>
<evidence type="ECO:0000256" key="9">
    <source>
        <dbReference type="HAMAP-Rule" id="MF_01463"/>
    </source>
</evidence>
<dbReference type="GO" id="GO:0065002">
    <property type="term" value="P:intracellular protein transmembrane transport"/>
    <property type="evidence" value="ECO:0007669"/>
    <property type="project" value="UniProtKB-UniRule"/>
</dbReference>
<dbReference type="Pfam" id="PF21760">
    <property type="entry name" value="SecD_1st"/>
    <property type="match status" value="1"/>
</dbReference>
<evidence type="ECO:0000256" key="4">
    <source>
        <dbReference type="ARBA" id="ARBA00022692"/>
    </source>
</evidence>
<dbReference type="AlphaFoldDB" id="E1R5K7"/>
<dbReference type="eggNOG" id="COG0342">
    <property type="taxonomic scope" value="Bacteria"/>
</dbReference>
<comment type="subcellular location">
    <subcellularLocation>
        <location evidence="9">Cell inner membrane</location>
        <topology evidence="9">Multi-pass membrane protein</topology>
    </subcellularLocation>
    <subcellularLocation>
        <location evidence="1">Cell membrane</location>
        <topology evidence="1">Multi-pass membrane protein</topology>
    </subcellularLocation>
</comment>
<dbReference type="Pfam" id="PF00873">
    <property type="entry name" value="ACR_tran"/>
    <property type="match status" value="1"/>
</dbReference>
<keyword evidence="7 9" id="KW-0811">Translocation</keyword>
<dbReference type="InterPro" id="IPR022813">
    <property type="entry name" value="SecD/SecF_arch_bac"/>
</dbReference>
<dbReference type="HOGENOM" id="CLU_007894_4_3_12"/>
<dbReference type="Gene3D" id="3.30.70.3220">
    <property type="match status" value="1"/>
</dbReference>
<feature type="transmembrane region" description="Helical" evidence="9">
    <location>
        <begin position="437"/>
        <end position="456"/>
    </location>
</feature>
<feature type="transmembrane region" description="Helical" evidence="9">
    <location>
        <begin position="412"/>
        <end position="430"/>
    </location>
</feature>
<accession>E1R5K7</accession>
<proteinExistence type="inferred from homology"/>
<dbReference type="STRING" id="573413.Spirs_3237"/>
<dbReference type="GO" id="GO:0015450">
    <property type="term" value="F:protein-transporting ATPase activity"/>
    <property type="evidence" value="ECO:0007669"/>
    <property type="project" value="InterPro"/>
</dbReference>
<dbReference type="InterPro" id="IPR005791">
    <property type="entry name" value="SecD"/>
</dbReference>
<keyword evidence="13" id="KW-1185">Reference proteome</keyword>
<keyword evidence="6 9" id="KW-1133">Transmembrane helix</keyword>
<keyword evidence="8 9" id="KW-0472">Membrane</keyword>
<feature type="domain" description="Protein translocase subunit SecDF P1" evidence="10">
    <location>
        <begin position="175"/>
        <end position="234"/>
    </location>
</feature>
<dbReference type="Gene3D" id="1.20.1640.10">
    <property type="entry name" value="Multidrug efflux transporter AcrB transmembrane domain"/>
    <property type="match status" value="1"/>
</dbReference>
<sequence length="575" mass="63360">MSKRSRLFIVLLVLVVCGVFLYPTFEWYFMVPQAQKELAAGSKQQIQAYARGQAAKAVGELKSLVAASGSDAVPEKYAYLIPIAKEHYKLDGRDLPSKWTVSTLLKGFNTEEAAFSAIEGYYRTKLFDLKDEGGSVLQLGLDLSGGMSILLEADLDSLEKRLGHPPTVDDQNQAVQRAMEILNNRIDKFGVTEPQIRQQGTNQINIDIPGAADPERVNSFLMGKGSLSFHIVDQELSQKVVQYFQQNPTKAYDDQGHVITPDFVPAGYIVRGFYEKDSYGIDQLRRWVVVREEVGLDGSHIQNATVGNHPVTGKPVINFTLDQEGGEIFFQLTSTNQKGTLAILMDDKVKSMAVINEPIRERVQMSGFDRKEANDLALVLRTAAMPVDLKINNQQAVGASLGEDSVRQGLKAITLSFILVIIFMLLYYQVAGIVSDIALILNLVIMVSILSAFNLTLTLTSIAGLILTVGMAVDANVIIFERIKEEYRLGKTPEASAKAGFRKAFWTIMDANITTFIAALVLSQLGSGPVQGFANTLAVGIVSSMFTALFVSRLIFDFGIEQLKVKKLSIGWRIR</sequence>
<comment type="subunit">
    <text evidence="9">Forms a complex with SecF. Part of the essential Sec protein translocation apparatus which comprises SecA, SecYEG and auxiliary proteins SecDF. Other proteins may also be involved.</text>
</comment>
<keyword evidence="3 9" id="KW-1003">Cell membrane</keyword>
<evidence type="ECO:0000256" key="5">
    <source>
        <dbReference type="ARBA" id="ARBA00022927"/>
    </source>
</evidence>
<keyword evidence="5 9" id="KW-0653">Protein transport</keyword>
<feature type="domain" description="SecDF P1 head subdomain" evidence="11">
    <location>
        <begin position="285"/>
        <end position="387"/>
    </location>
</feature>
<evidence type="ECO:0000256" key="1">
    <source>
        <dbReference type="ARBA" id="ARBA00004651"/>
    </source>
</evidence>
<dbReference type="InterPro" id="IPR054384">
    <property type="entry name" value="SecDF_P1_head"/>
</dbReference>
<dbReference type="InterPro" id="IPR048631">
    <property type="entry name" value="SecD_1st"/>
</dbReference>
<dbReference type="EMBL" id="CP002116">
    <property type="protein sequence ID" value="ADK82335.1"/>
    <property type="molecule type" value="Genomic_DNA"/>
</dbReference>
<dbReference type="GO" id="GO:0006605">
    <property type="term" value="P:protein targeting"/>
    <property type="evidence" value="ECO:0007669"/>
    <property type="project" value="UniProtKB-UniRule"/>
</dbReference>
<dbReference type="FunFam" id="1.20.1640.10:FF:000004">
    <property type="entry name" value="Protein translocase subunit SecD"/>
    <property type="match status" value="1"/>
</dbReference>
<keyword evidence="9" id="KW-0997">Cell inner membrane</keyword>
<comment type="similarity">
    <text evidence="9">Belongs to the SecD/SecF family. SecD subfamily.</text>
</comment>
<dbReference type="HAMAP" id="MF_01463_B">
    <property type="entry name" value="SecD_B"/>
    <property type="match status" value="1"/>
</dbReference>
<evidence type="ECO:0000256" key="6">
    <source>
        <dbReference type="ARBA" id="ARBA00022989"/>
    </source>
</evidence>
<evidence type="ECO:0000256" key="8">
    <source>
        <dbReference type="ARBA" id="ARBA00023136"/>
    </source>
</evidence>
<evidence type="ECO:0000313" key="13">
    <source>
        <dbReference type="Proteomes" id="UP000002318"/>
    </source>
</evidence>
<gene>
    <name evidence="9" type="primary">secD</name>
    <name evidence="12" type="ordered locus">Spirs_3237</name>
</gene>
<dbReference type="KEGG" id="ssm:Spirs_3237"/>
<organism evidence="12 13">
    <name type="scientific">Sediminispirochaeta smaragdinae (strain DSM 11293 / JCM 15392 / SEBR 4228)</name>
    <name type="common">Spirochaeta smaragdinae</name>
    <dbReference type="NCBI Taxonomy" id="573413"/>
    <lineage>
        <taxon>Bacteria</taxon>
        <taxon>Pseudomonadati</taxon>
        <taxon>Spirochaetota</taxon>
        <taxon>Spirochaetia</taxon>
        <taxon>Spirochaetales</taxon>
        <taxon>Spirochaetaceae</taxon>
        <taxon>Sediminispirochaeta</taxon>
    </lineage>
</organism>
<keyword evidence="2 9" id="KW-0813">Transport</keyword>
<dbReference type="InterPro" id="IPR001036">
    <property type="entry name" value="Acrflvin-R"/>
</dbReference>
<evidence type="ECO:0000256" key="7">
    <source>
        <dbReference type="ARBA" id="ARBA00023010"/>
    </source>
</evidence>
<dbReference type="RefSeq" id="WP_013255794.1">
    <property type="nucleotide sequence ID" value="NC_014364.1"/>
</dbReference>
<comment type="caution">
    <text evidence="9">Lacks conserved residue(s) required for the propagation of feature annotation.</text>
</comment>
<feature type="transmembrane region" description="Helical" evidence="9">
    <location>
        <begin position="462"/>
        <end position="483"/>
    </location>
</feature>
<evidence type="ECO:0000256" key="3">
    <source>
        <dbReference type="ARBA" id="ARBA00022475"/>
    </source>
</evidence>
<dbReference type="NCBIfam" id="TIGR01129">
    <property type="entry name" value="secD"/>
    <property type="match status" value="1"/>
</dbReference>